<proteinExistence type="predicted"/>
<reference evidence="2" key="2">
    <citation type="submission" date="2016-05" db="EMBL/GenBank/DDBJ databases">
        <authorList>
            <person name="Lavstsen T."/>
            <person name="Jespersen J.S."/>
        </authorList>
    </citation>
    <scope>NUCLEOTIDE SEQUENCE [LARGE SCALE GENOMIC DNA]</scope>
</reference>
<evidence type="ECO:0000256" key="1">
    <source>
        <dbReference type="SAM" id="MobiDB-lite"/>
    </source>
</evidence>
<evidence type="ECO:0000313" key="4">
    <source>
        <dbReference type="Proteomes" id="UP000078550"/>
    </source>
</evidence>
<sequence>MNTPLRGTQYVIWHCNGLITGIMFWDGKNERRNKGNMGREGRYGREKGRRKEKKLDEKITECTTHFCKTPTVEGKYNLISLYFIKKVIEVFLFVPSRKLKIGERNYHVV</sequence>
<evidence type="ECO:0000313" key="3">
    <source>
        <dbReference type="EMBL" id="SBT50180.1"/>
    </source>
</evidence>
<evidence type="ECO:0000313" key="2">
    <source>
        <dbReference type="EMBL" id="SBT32982.1"/>
    </source>
</evidence>
<dbReference type="AlphaFoldDB" id="A0A1A8YN76"/>
<organism evidence="2 5">
    <name type="scientific">Plasmodium ovale wallikeri</name>
    <dbReference type="NCBI Taxonomy" id="864142"/>
    <lineage>
        <taxon>Eukaryota</taxon>
        <taxon>Sar</taxon>
        <taxon>Alveolata</taxon>
        <taxon>Apicomplexa</taxon>
        <taxon>Aconoidasida</taxon>
        <taxon>Haemosporida</taxon>
        <taxon>Plasmodiidae</taxon>
        <taxon>Plasmodium</taxon>
        <taxon>Plasmodium (Plasmodium)</taxon>
    </lineage>
</organism>
<accession>A0A1A8YN76</accession>
<feature type="compositionally biased region" description="Basic and acidic residues" evidence="1">
    <location>
        <begin position="29"/>
        <end position="46"/>
    </location>
</feature>
<dbReference type="EMBL" id="FLRD01000050">
    <property type="protein sequence ID" value="SBT32982.1"/>
    <property type="molecule type" value="Genomic_DNA"/>
</dbReference>
<dbReference type="Proteomes" id="UP000078550">
    <property type="component" value="Unassembled WGS sequence"/>
</dbReference>
<gene>
    <name evidence="2" type="ORF">POVWA1_014850</name>
    <name evidence="3" type="ORF">POVWA2_059660</name>
</gene>
<dbReference type="EMBL" id="FLRE01000200">
    <property type="protein sequence ID" value="SBT50180.1"/>
    <property type="molecule type" value="Genomic_DNA"/>
</dbReference>
<keyword evidence="5" id="KW-1185">Reference proteome</keyword>
<reference evidence="4 5" key="1">
    <citation type="submission" date="2016-05" db="EMBL/GenBank/DDBJ databases">
        <authorList>
            <person name="Naeem Raeece"/>
        </authorList>
    </citation>
    <scope>NUCLEOTIDE SEQUENCE [LARGE SCALE GENOMIC DNA]</scope>
</reference>
<protein>
    <submittedName>
        <fullName evidence="2">Uncharacterized protein</fullName>
    </submittedName>
</protein>
<name>A0A1A8YN76_PLAOA</name>
<evidence type="ECO:0000313" key="5">
    <source>
        <dbReference type="Proteomes" id="UP000078555"/>
    </source>
</evidence>
<dbReference type="Proteomes" id="UP000078555">
    <property type="component" value="Unassembled WGS sequence"/>
</dbReference>
<feature type="region of interest" description="Disordered" evidence="1">
    <location>
        <begin position="29"/>
        <end position="50"/>
    </location>
</feature>